<dbReference type="AlphaFoldDB" id="A0A8H7PNF5"/>
<sequence>MAQVATLPEQKKQGWRTFSTTQDNYNAATVQWPEKIEGPSVWDGKYLEKHPEEWVYQLNEAEIKEIDAAVKHFFTLNRELITIDQESFPLPEFGKVLRRHREILLQGRGFTLIRGFPITSYKREEQAAVFMGIGTYLGYRKTQNAKGHVLGHVKDITIGSQTKSVYDENDPTTRIYATRKAQPFHVDGTDVVGLLCLQVSEEGGESSVISSHTVYNRLKELRPDIIELFKEGWHWDKKGEHGENDKPYLIAPPMTYYENKLFTFYGPHFWETVPRLGIDVSEEKFEAMKYVQELCEQEALNMWLEIGDMQFVHNHQLLHARSSYRDSPEKTRHLLRLWLVVPTEEGGWEMPFAQREGVYFYNVDHSVPLEAE</sequence>
<dbReference type="Gene3D" id="3.60.130.10">
    <property type="entry name" value="Clavaminate synthase-like"/>
    <property type="match status" value="1"/>
</dbReference>
<comment type="caution">
    <text evidence="4">The sequence shown here is derived from an EMBL/GenBank/DDBJ whole genome shotgun (WGS) entry which is preliminary data.</text>
</comment>
<dbReference type="GO" id="GO:0017000">
    <property type="term" value="P:antibiotic biosynthetic process"/>
    <property type="evidence" value="ECO:0007669"/>
    <property type="project" value="UniProtKB-KW"/>
</dbReference>
<protein>
    <recommendedName>
        <fullName evidence="3">TauD/TfdA-like domain-containing protein</fullName>
    </recommendedName>
</protein>
<dbReference type="OrthoDB" id="272271at2759"/>
<name>A0A8H7PNF5_MORIS</name>
<evidence type="ECO:0000313" key="4">
    <source>
        <dbReference type="EMBL" id="KAG2177312.1"/>
    </source>
</evidence>
<dbReference type="InterPro" id="IPR003819">
    <property type="entry name" value="TauD/TfdA-like"/>
</dbReference>
<dbReference type="EMBL" id="JAEPQZ010000009">
    <property type="protein sequence ID" value="KAG2177312.1"/>
    <property type="molecule type" value="Genomic_DNA"/>
</dbReference>
<dbReference type="Pfam" id="PF02668">
    <property type="entry name" value="TauD"/>
    <property type="match status" value="1"/>
</dbReference>
<dbReference type="PANTHER" id="PTHR10696">
    <property type="entry name" value="GAMMA-BUTYROBETAINE HYDROXYLASE-RELATED"/>
    <property type="match status" value="1"/>
</dbReference>
<dbReference type="InterPro" id="IPR050411">
    <property type="entry name" value="AlphaKG_dependent_hydroxylases"/>
</dbReference>
<dbReference type="InterPro" id="IPR042098">
    <property type="entry name" value="TauD-like_sf"/>
</dbReference>
<feature type="domain" description="TauD/TfdA-like" evidence="3">
    <location>
        <begin position="83"/>
        <end position="338"/>
    </location>
</feature>
<proteinExistence type="predicted"/>
<dbReference type="GO" id="GO:0016491">
    <property type="term" value="F:oxidoreductase activity"/>
    <property type="evidence" value="ECO:0007669"/>
    <property type="project" value="UniProtKB-KW"/>
</dbReference>
<keyword evidence="2" id="KW-0045">Antibiotic biosynthesis</keyword>
<organism evidence="4 5">
    <name type="scientific">Mortierella isabellina</name>
    <name type="common">Filamentous fungus</name>
    <name type="synonym">Umbelopsis isabellina</name>
    <dbReference type="NCBI Taxonomy" id="91625"/>
    <lineage>
        <taxon>Eukaryota</taxon>
        <taxon>Fungi</taxon>
        <taxon>Fungi incertae sedis</taxon>
        <taxon>Mucoromycota</taxon>
        <taxon>Mucoromycotina</taxon>
        <taxon>Umbelopsidomycetes</taxon>
        <taxon>Umbelopsidales</taxon>
        <taxon>Umbelopsidaceae</taxon>
        <taxon>Umbelopsis</taxon>
    </lineage>
</organism>
<evidence type="ECO:0000256" key="1">
    <source>
        <dbReference type="ARBA" id="ARBA00023002"/>
    </source>
</evidence>
<evidence type="ECO:0000259" key="3">
    <source>
        <dbReference type="Pfam" id="PF02668"/>
    </source>
</evidence>
<dbReference type="Proteomes" id="UP000654370">
    <property type="component" value="Unassembled WGS sequence"/>
</dbReference>
<keyword evidence="5" id="KW-1185">Reference proteome</keyword>
<evidence type="ECO:0000313" key="5">
    <source>
        <dbReference type="Proteomes" id="UP000654370"/>
    </source>
</evidence>
<reference evidence="4" key="1">
    <citation type="submission" date="2020-12" db="EMBL/GenBank/DDBJ databases">
        <title>Metabolic potential, ecology and presence of endohyphal bacteria is reflected in genomic diversity of Mucoromycotina.</title>
        <authorList>
            <person name="Muszewska A."/>
            <person name="Okrasinska A."/>
            <person name="Steczkiewicz K."/>
            <person name="Drgas O."/>
            <person name="Orlowska M."/>
            <person name="Perlinska-Lenart U."/>
            <person name="Aleksandrzak-Piekarczyk T."/>
            <person name="Szatraj K."/>
            <person name="Zielenkiewicz U."/>
            <person name="Pilsyk S."/>
            <person name="Malc E."/>
            <person name="Mieczkowski P."/>
            <person name="Kruszewska J.S."/>
            <person name="Biernat P."/>
            <person name="Pawlowska J."/>
        </authorList>
    </citation>
    <scope>NUCLEOTIDE SEQUENCE</scope>
    <source>
        <strain evidence="4">WA0000067209</strain>
    </source>
</reference>
<accession>A0A8H7PNF5</accession>
<gene>
    <name evidence="4" type="ORF">INT43_007969</name>
</gene>
<dbReference type="SUPFAM" id="SSF51197">
    <property type="entry name" value="Clavaminate synthase-like"/>
    <property type="match status" value="1"/>
</dbReference>
<evidence type="ECO:0000256" key="2">
    <source>
        <dbReference type="ARBA" id="ARBA00023194"/>
    </source>
</evidence>
<dbReference type="PANTHER" id="PTHR10696:SF56">
    <property type="entry name" value="TAUD_TFDA-LIKE DOMAIN-CONTAINING PROTEIN"/>
    <property type="match status" value="1"/>
</dbReference>
<keyword evidence="1" id="KW-0560">Oxidoreductase</keyword>